<dbReference type="Proteomes" id="UP000321393">
    <property type="component" value="Unassembled WGS sequence"/>
</dbReference>
<reference evidence="1 2" key="1">
    <citation type="submission" date="2019-08" db="EMBL/GenBank/DDBJ databases">
        <title>Draft genome sequences of two oriental melons (Cucumis melo L. var makuwa).</title>
        <authorList>
            <person name="Kwon S.-Y."/>
        </authorList>
    </citation>
    <scope>NUCLEOTIDE SEQUENCE [LARGE SCALE GENOMIC DNA]</scope>
    <source>
        <strain evidence="2">cv. SW 3</strain>
        <tissue evidence="1">Leaf</tissue>
    </source>
</reference>
<accession>A0A5A7TD58</accession>
<name>A0A5A7TD58_CUCMM</name>
<protein>
    <submittedName>
        <fullName evidence="1">Uncharacterized protein</fullName>
    </submittedName>
</protein>
<gene>
    <name evidence="1" type="ORF">E6C27_scaffold345G00470</name>
</gene>
<dbReference type="AlphaFoldDB" id="A0A5A7TD58"/>
<sequence>MAMQEELTTKDNVKLHLQELEALDENFAFVYPRCLIALTKAVDLTTNARSFPSSTWITDGRVTSSNDEDV</sequence>
<comment type="caution">
    <text evidence="1">The sequence shown here is derived from an EMBL/GenBank/DDBJ whole genome shotgun (WGS) entry which is preliminary data.</text>
</comment>
<evidence type="ECO:0000313" key="2">
    <source>
        <dbReference type="Proteomes" id="UP000321393"/>
    </source>
</evidence>
<dbReference type="EMBL" id="SSTE01017028">
    <property type="protein sequence ID" value="KAA0040888.1"/>
    <property type="molecule type" value="Genomic_DNA"/>
</dbReference>
<evidence type="ECO:0000313" key="1">
    <source>
        <dbReference type="EMBL" id="KAA0040888.1"/>
    </source>
</evidence>
<organism evidence="1 2">
    <name type="scientific">Cucumis melo var. makuwa</name>
    <name type="common">Oriental melon</name>
    <dbReference type="NCBI Taxonomy" id="1194695"/>
    <lineage>
        <taxon>Eukaryota</taxon>
        <taxon>Viridiplantae</taxon>
        <taxon>Streptophyta</taxon>
        <taxon>Embryophyta</taxon>
        <taxon>Tracheophyta</taxon>
        <taxon>Spermatophyta</taxon>
        <taxon>Magnoliopsida</taxon>
        <taxon>eudicotyledons</taxon>
        <taxon>Gunneridae</taxon>
        <taxon>Pentapetalae</taxon>
        <taxon>rosids</taxon>
        <taxon>fabids</taxon>
        <taxon>Cucurbitales</taxon>
        <taxon>Cucurbitaceae</taxon>
        <taxon>Benincaseae</taxon>
        <taxon>Cucumis</taxon>
    </lineage>
</organism>
<proteinExistence type="predicted"/>